<dbReference type="InterPro" id="IPR011041">
    <property type="entry name" value="Quinoprot_gluc/sorb_DH_b-prop"/>
</dbReference>
<comment type="caution">
    <text evidence="4">The sequence shown here is derived from an EMBL/GenBank/DDBJ whole genome shotgun (WGS) entry which is preliminary data.</text>
</comment>
<feature type="compositionally biased region" description="Basic and acidic residues" evidence="1">
    <location>
        <begin position="235"/>
        <end position="250"/>
    </location>
</feature>
<dbReference type="AlphaFoldDB" id="A0A7X9SY38"/>
<gene>
    <name evidence="4" type="ORF">HF852_11515</name>
</gene>
<name>A0A7X9SY38_9CORY</name>
<keyword evidence="2" id="KW-0732">Signal</keyword>
<evidence type="ECO:0000256" key="1">
    <source>
        <dbReference type="SAM" id="MobiDB-lite"/>
    </source>
</evidence>
<dbReference type="SUPFAM" id="SSF50952">
    <property type="entry name" value="Soluble quinoprotein glucose dehydrogenase"/>
    <property type="match status" value="1"/>
</dbReference>
<proteinExistence type="predicted"/>
<accession>A0A7X9SY38</accession>
<dbReference type="Proteomes" id="UP000589552">
    <property type="component" value="Unassembled WGS sequence"/>
</dbReference>
<feature type="chain" id="PRO_5030677551" evidence="2">
    <location>
        <begin position="23"/>
        <end position="409"/>
    </location>
</feature>
<sequence>MRRLLALTAAASLLVAGCSAPSDDTSGAGGSGGDRPVEGADSAGAAGGTADAGESGQLDEDFAVTEHGTFDEGWSMAFLPGGDHLLVAERGGGLKLRDQATGEVIDVEGTPDVRHAGQGGLHDVIPGPTFADDGTVYLSWVRDHPDGAQGVVGRGTLDIGGGQLSGLDVIWEQTPAEGGGHFALRMLVQGDHLFITSGDRQEFTPAQDTSNNLGAIVRLTLDGEPAPGNPWAGEGDDRPAGETDGDDKSAELWSIGHRNPLGIAEDADGAIWSSEMGPQGGDELNRIEAGANYGWPEASMGVHYGGDDIPDHAAGDGFTAPSAHWVPAMSPGNLMIYRGSLFDGWRGSALLGGLSGQKIVRVDLDGDRATVAEEWDMGERIRAIDEAPDGSLWVLEDGAGGRLLQLRPK</sequence>
<dbReference type="RefSeq" id="WP_168938371.1">
    <property type="nucleotide sequence ID" value="NZ_JABAGA010000008.1"/>
</dbReference>
<evidence type="ECO:0000256" key="2">
    <source>
        <dbReference type="SAM" id="SignalP"/>
    </source>
</evidence>
<dbReference type="PANTHER" id="PTHR19328:SF75">
    <property type="entry name" value="ALDOSE SUGAR DEHYDROGENASE YLII"/>
    <property type="match status" value="1"/>
</dbReference>
<feature type="domain" description="Glucose/Sorbosone dehydrogenase" evidence="3">
    <location>
        <begin position="71"/>
        <end position="404"/>
    </location>
</feature>
<dbReference type="Gene3D" id="2.120.10.30">
    <property type="entry name" value="TolB, C-terminal domain"/>
    <property type="match status" value="1"/>
</dbReference>
<feature type="region of interest" description="Disordered" evidence="1">
    <location>
        <begin position="19"/>
        <end position="56"/>
    </location>
</feature>
<dbReference type="Pfam" id="PF07995">
    <property type="entry name" value="GSDH"/>
    <property type="match status" value="1"/>
</dbReference>
<dbReference type="EMBL" id="JABAGA010000008">
    <property type="protein sequence ID" value="NMF10214.1"/>
    <property type="molecule type" value="Genomic_DNA"/>
</dbReference>
<evidence type="ECO:0000259" key="3">
    <source>
        <dbReference type="Pfam" id="PF07995"/>
    </source>
</evidence>
<reference evidence="4 5" key="1">
    <citation type="submission" date="2020-04" db="EMBL/GenBank/DDBJ databases">
        <authorList>
            <person name="Hitch T.C.A."/>
            <person name="Wylensek D."/>
            <person name="Clavel T."/>
        </authorList>
    </citation>
    <scope>NUCLEOTIDE SEQUENCE [LARGE SCALE GENOMIC DNA]</scope>
    <source>
        <strain evidence="4 5">BL-383-APC-2I</strain>
    </source>
</reference>
<organism evidence="4 5">
    <name type="scientific">Corynebacterium xerosis</name>
    <dbReference type="NCBI Taxonomy" id="1725"/>
    <lineage>
        <taxon>Bacteria</taxon>
        <taxon>Bacillati</taxon>
        <taxon>Actinomycetota</taxon>
        <taxon>Actinomycetes</taxon>
        <taxon>Mycobacteriales</taxon>
        <taxon>Corynebacteriaceae</taxon>
        <taxon>Corynebacterium</taxon>
    </lineage>
</organism>
<dbReference type="InterPro" id="IPR011042">
    <property type="entry name" value="6-blade_b-propeller_TolB-like"/>
</dbReference>
<protein>
    <submittedName>
        <fullName evidence="4">PQQ-dependent sugar dehydrogenase</fullName>
    </submittedName>
</protein>
<dbReference type="InterPro" id="IPR012938">
    <property type="entry name" value="Glc/Sorbosone_DH"/>
</dbReference>
<evidence type="ECO:0000313" key="4">
    <source>
        <dbReference type="EMBL" id="NMF10214.1"/>
    </source>
</evidence>
<evidence type="ECO:0000313" key="5">
    <source>
        <dbReference type="Proteomes" id="UP000589552"/>
    </source>
</evidence>
<feature type="compositionally biased region" description="Low complexity" evidence="1">
    <location>
        <begin position="39"/>
        <end position="56"/>
    </location>
</feature>
<feature type="region of interest" description="Disordered" evidence="1">
    <location>
        <begin position="221"/>
        <end position="250"/>
    </location>
</feature>
<feature type="signal peptide" evidence="2">
    <location>
        <begin position="1"/>
        <end position="22"/>
    </location>
</feature>
<dbReference type="PROSITE" id="PS51257">
    <property type="entry name" value="PROKAR_LIPOPROTEIN"/>
    <property type="match status" value="1"/>
</dbReference>
<dbReference type="PANTHER" id="PTHR19328">
    <property type="entry name" value="HEDGEHOG-INTERACTING PROTEIN"/>
    <property type="match status" value="1"/>
</dbReference>